<evidence type="ECO:0000313" key="2">
    <source>
        <dbReference type="EMBL" id="VDI17546.1"/>
    </source>
</evidence>
<comment type="caution">
    <text evidence="2">The sequence shown here is derived from an EMBL/GenBank/DDBJ whole genome shotgun (WGS) entry which is preliminary data.</text>
</comment>
<feature type="compositionally biased region" description="Basic and acidic residues" evidence="1">
    <location>
        <begin position="77"/>
        <end position="87"/>
    </location>
</feature>
<keyword evidence="3" id="KW-1185">Reference proteome</keyword>
<protein>
    <submittedName>
        <fullName evidence="2">Uncharacterized protein</fullName>
    </submittedName>
</protein>
<feature type="compositionally biased region" description="Acidic residues" evidence="1">
    <location>
        <begin position="99"/>
        <end position="108"/>
    </location>
</feature>
<evidence type="ECO:0000313" key="3">
    <source>
        <dbReference type="Proteomes" id="UP000596742"/>
    </source>
</evidence>
<dbReference type="EMBL" id="UYJE01003231">
    <property type="protein sequence ID" value="VDI17546.1"/>
    <property type="molecule type" value="Genomic_DNA"/>
</dbReference>
<sequence>METEEDIWQAARILCKKLQNFGNETIIISMNKQTEKTSCQTSDGVNTFLDKNQDCLQKFKDFCLSLYDSTGSIENEDQTKGQDKSWEKMNLSVLGNQSSDEDTEDYSDYETVKDSPINLRTTKNTKTKLQEKNKELESEISKKEEIKSKKTLKPKNKTVGGTVTR</sequence>
<proteinExistence type="predicted"/>
<feature type="region of interest" description="Disordered" evidence="1">
    <location>
        <begin position="73"/>
        <end position="165"/>
    </location>
</feature>
<feature type="compositionally biased region" description="Basic and acidic residues" evidence="1">
    <location>
        <begin position="128"/>
        <end position="148"/>
    </location>
</feature>
<dbReference type="AlphaFoldDB" id="A0A8B6DDK3"/>
<gene>
    <name evidence="2" type="ORF">MGAL_10B022431</name>
</gene>
<name>A0A8B6DDK3_MYTGA</name>
<evidence type="ECO:0000256" key="1">
    <source>
        <dbReference type="SAM" id="MobiDB-lite"/>
    </source>
</evidence>
<reference evidence="2" key="1">
    <citation type="submission" date="2018-11" db="EMBL/GenBank/DDBJ databases">
        <authorList>
            <person name="Alioto T."/>
            <person name="Alioto T."/>
        </authorList>
    </citation>
    <scope>NUCLEOTIDE SEQUENCE</scope>
</reference>
<dbReference type="Proteomes" id="UP000596742">
    <property type="component" value="Unassembled WGS sequence"/>
</dbReference>
<organism evidence="2 3">
    <name type="scientific">Mytilus galloprovincialis</name>
    <name type="common">Mediterranean mussel</name>
    <dbReference type="NCBI Taxonomy" id="29158"/>
    <lineage>
        <taxon>Eukaryota</taxon>
        <taxon>Metazoa</taxon>
        <taxon>Spiralia</taxon>
        <taxon>Lophotrochozoa</taxon>
        <taxon>Mollusca</taxon>
        <taxon>Bivalvia</taxon>
        <taxon>Autobranchia</taxon>
        <taxon>Pteriomorphia</taxon>
        <taxon>Mytilida</taxon>
        <taxon>Mytiloidea</taxon>
        <taxon>Mytilidae</taxon>
        <taxon>Mytilinae</taxon>
        <taxon>Mytilus</taxon>
    </lineage>
</organism>
<accession>A0A8B6DDK3</accession>